<dbReference type="RefSeq" id="WP_345632646.1">
    <property type="nucleotide sequence ID" value="NZ_BAABJR010000010.1"/>
</dbReference>
<name>A0ABP9T536_9ACTN</name>
<accession>A0ABP9T536</accession>
<feature type="domain" description="Restriction endonuclease type IV Mrr" evidence="1">
    <location>
        <begin position="21"/>
        <end position="152"/>
    </location>
</feature>
<dbReference type="InterPro" id="IPR011335">
    <property type="entry name" value="Restrct_endonuc-II-like"/>
</dbReference>
<reference evidence="3" key="1">
    <citation type="journal article" date="2019" name="Int. J. Syst. Evol. Microbiol.">
        <title>The Global Catalogue of Microorganisms (GCM) 10K type strain sequencing project: providing services to taxonomists for standard genome sequencing and annotation.</title>
        <authorList>
            <consortium name="The Broad Institute Genomics Platform"/>
            <consortium name="The Broad Institute Genome Sequencing Center for Infectious Disease"/>
            <person name="Wu L."/>
            <person name="Ma J."/>
        </authorList>
    </citation>
    <scope>NUCLEOTIDE SEQUENCE [LARGE SCALE GENOMIC DNA]</scope>
    <source>
        <strain evidence="3">JCM 18306</strain>
    </source>
</reference>
<keyword evidence="3" id="KW-1185">Reference proteome</keyword>
<dbReference type="EMBL" id="BAABJR010000010">
    <property type="protein sequence ID" value="GAA5211322.1"/>
    <property type="molecule type" value="Genomic_DNA"/>
</dbReference>
<proteinExistence type="predicted"/>
<evidence type="ECO:0000313" key="3">
    <source>
        <dbReference type="Proteomes" id="UP001499878"/>
    </source>
</evidence>
<gene>
    <name evidence="2" type="ORF">GCM10023323_42430</name>
</gene>
<dbReference type="PANTHER" id="PTHR30015:SF7">
    <property type="entry name" value="TYPE IV METHYL-DIRECTED RESTRICTION ENZYME ECOKMRR"/>
    <property type="match status" value="1"/>
</dbReference>
<protein>
    <recommendedName>
        <fullName evidence="1">Restriction endonuclease type IV Mrr domain-containing protein</fullName>
    </recommendedName>
</protein>
<dbReference type="InterPro" id="IPR052906">
    <property type="entry name" value="Type_IV_Methyl-Rstrct_Enzyme"/>
</dbReference>
<evidence type="ECO:0000259" key="1">
    <source>
        <dbReference type="Pfam" id="PF04471"/>
    </source>
</evidence>
<evidence type="ECO:0000313" key="2">
    <source>
        <dbReference type="EMBL" id="GAA5211322.1"/>
    </source>
</evidence>
<organism evidence="2 3">
    <name type="scientific">Streptomyces thinghirensis</name>
    <dbReference type="NCBI Taxonomy" id="551547"/>
    <lineage>
        <taxon>Bacteria</taxon>
        <taxon>Bacillati</taxon>
        <taxon>Actinomycetota</taxon>
        <taxon>Actinomycetes</taxon>
        <taxon>Kitasatosporales</taxon>
        <taxon>Streptomycetaceae</taxon>
        <taxon>Streptomyces</taxon>
    </lineage>
</organism>
<dbReference type="SUPFAM" id="SSF52980">
    <property type="entry name" value="Restriction endonuclease-like"/>
    <property type="match status" value="1"/>
</dbReference>
<dbReference type="PANTHER" id="PTHR30015">
    <property type="entry name" value="MRR RESTRICTION SYSTEM PROTEIN"/>
    <property type="match status" value="1"/>
</dbReference>
<dbReference type="Pfam" id="PF04471">
    <property type="entry name" value="Mrr_cat"/>
    <property type="match status" value="1"/>
</dbReference>
<dbReference type="InterPro" id="IPR007560">
    <property type="entry name" value="Restrct_endonuc_IV_Mrr"/>
</dbReference>
<dbReference type="Proteomes" id="UP001499878">
    <property type="component" value="Unassembled WGS sequence"/>
</dbReference>
<comment type="caution">
    <text evidence="2">The sequence shown here is derived from an EMBL/GenBank/DDBJ whole genome shotgun (WGS) entry which is preliminary data.</text>
</comment>
<sequence>MADDEALSRELKGTVTRVLWEKVSGTQLEELLYGLLDAMGASRLVWRAGSVSGITATDGGRDLEAVFDRPSPDGELDRQTWWAECKGRSGTVERGVVQQAVLDASARADVDVLVVATNSRFSNPTRDWVDERARSFVRPLVKLWDRDHLDRLVQRYPIVAARILPDSLSDEERLRMLITRFQDLGEEPTSVDLEFFWGRREWMSSLDSGLLSEAVAMFLYVEGVQIPRQRPWWQILAQPDVPPALVTALINLPSWLGNTDMPRPLDGMRVWAASGRMLIASLFLLSEQIAPRLICGIWNFVTGGEDVRDDPQQMQAWRQSVLAPILAFARNELLEPCSQDCSRVTADNPHEVESLQTKDVWDLLIAGEHKEAGSFLVIESINESCTVGVEASTGCPLVVANEADAEEIVLSLHRVLSFRHQNPDGVASRKLPRGRGGMVITVLEDYGMAWRSSRVSESEEE</sequence>